<evidence type="ECO:0000313" key="2">
    <source>
        <dbReference type="Proteomes" id="UP001327560"/>
    </source>
</evidence>
<dbReference type="Proteomes" id="UP001327560">
    <property type="component" value="Chromosome 3"/>
</dbReference>
<organism evidence="1 2">
    <name type="scientific">Canna indica</name>
    <name type="common">Indian-shot</name>
    <dbReference type="NCBI Taxonomy" id="4628"/>
    <lineage>
        <taxon>Eukaryota</taxon>
        <taxon>Viridiplantae</taxon>
        <taxon>Streptophyta</taxon>
        <taxon>Embryophyta</taxon>
        <taxon>Tracheophyta</taxon>
        <taxon>Spermatophyta</taxon>
        <taxon>Magnoliopsida</taxon>
        <taxon>Liliopsida</taxon>
        <taxon>Zingiberales</taxon>
        <taxon>Cannaceae</taxon>
        <taxon>Canna</taxon>
    </lineage>
</organism>
<sequence>MTSSDRVSDLQTSHLLGNDRVPICWIVEKTVAVSRLADMGDDEINMKLGYFWFRSADPDACAKLRGMEA</sequence>
<dbReference type="AlphaFoldDB" id="A0AAQ3K5N6"/>
<reference evidence="1 2" key="1">
    <citation type="submission" date="2023-10" db="EMBL/GenBank/DDBJ databases">
        <title>Chromosome-scale genome assembly provides insights into flower coloration mechanisms of Canna indica.</title>
        <authorList>
            <person name="Li C."/>
        </authorList>
    </citation>
    <scope>NUCLEOTIDE SEQUENCE [LARGE SCALE GENOMIC DNA]</scope>
    <source>
        <tissue evidence="1">Flower</tissue>
    </source>
</reference>
<proteinExistence type="predicted"/>
<dbReference type="EMBL" id="CP136892">
    <property type="protein sequence ID" value="WOL01669.1"/>
    <property type="molecule type" value="Genomic_DNA"/>
</dbReference>
<name>A0AAQ3K5N6_9LILI</name>
<gene>
    <name evidence="1" type="ORF">Cni_G10386</name>
</gene>
<accession>A0AAQ3K5N6</accession>
<keyword evidence="2" id="KW-1185">Reference proteome</keyword>
<evidence type="ECO:0000313" key="1">
    <source>
        <dbReference type="EMBL" id="WOL01669.1"/>
    </source>
</evidence>
<protein>
    <submittedName>
        <fullName evidence="1">Uncharacterized protein</fullName>
    </submittedName>
</protein>